<feature type="transmembrane region" description="Helical" evidence="1">
    <location>
        <begin position="12"/>
        <end position="32"/>
    </location>
</feature>
<dbReference type="AlphaFoldDB" id="A0A3P5XM65"/>
<gene>
    <name evidence="3" type="ORF">FMV2238Y02_02290</name>
</gene>
<name>A0A3P5XM65_STRCB</name>
<keyword evidence="4" id="KW-1185">Reference proteome</keyword>
<dbReference type="Pfam" id="PF22820">
    <property type="entry name" value="TcaA_3rd_4th"/>
    <property type="match status" value="1"/>
</dbReference>
<evidence type="ECO:0000259" key="2">
    <source>
        <dbReference type="Pfam" id="PF22820"/>
    </source>
</evidence>
<keyword evidence="1" id="KW-1133">Transmembrane helix</keyword>
<reference evidence="3 4" key="1">
    <citation type="submission" date="2018-10" db="EMBL/GenBank/DDBJ databases">
        <authorList>
            <consortium name="Molecular Microbiology and Infection Unit (UMMI)"/>
            <person name="Machado M."/>
        </authorList>
    </citation>
    <scope>NUCLEOTIDE SEQUENCE [LARGE SCALE GENOMIC DNA]</scope>
    <source>
        <strain evidence="3">FMV2238.02</strain>
    </source>
</reference>
<keyword evidence="1" id="KW-0472">Membrane</keyword>
<evidence type="ECO:0000256" key="1">
    <source>
        <dbReference type="SAM" id="Phobius"/>
    </source>
</evidence>
<organism evidence="3 4">
    <name type="scientific">Streptococcus canis</name>
    <dbReference type="NCBI Taxonomy" id="1329"/>
    <lineage>
        <taxon>Bacteria</taxon>
        <taxon>Bacillati</taxon>
        <taxon>Bacillota</taxon>
        <taxon>Bacilli</taxon>
        <taxon>Lactobacillales</taxon>
        <taxon>Streptococcaceae</taxon>
        <taxon>Streptococcus</taxon>
    </lineage>
</organism>
<sequence>MTKLFHNQTFNKIILVVGSCCLLLLIFGAFHYSKANRINTYLKARSAPSGRVFENIKEYLVWADTKEQITNDEAKFTDFRRYSQRELAQKAKELKEAGPDSAIQVKSVGRRFLIFPDYRIAIKPMDLTLKTNVPQMDLLLNHKKVAVSDSEDFSVKLDRLPMADYTASINGTHNGRKIKVNKAYDGENRVLDLSVTFKTFTVTSNVKEGDLYFEDNRVGTLKEGHFQVEDYPVTDSAKAYIKKTFPDGDLKSRKYALADVTDGDNLEITIDHLLGEEKAGQLLVSAFDQLIHYLSTGQDAANLGSVFEAGASNAFYRGLKESIQAKFQTDVRKASSLNIPSILLTKMTQVGKESYLLDFTATYEFMYDQSTDPAKQTSGHISQELIGKMTLKKVGDHYLISQTGTKNITVASEQNQVKVPSVFPENFLGTWVGQTNDLSVEMTLAEDGSVTTKVVIKNGHRSETKTAKITKVEDKGDGLYLYTADPSSNLGALTPGTGLGGVNVKYAYGFKVSGNTATPLVWQAGANSDFDYSKPLAGITLKKQ</sequence>
<dbReference type="InterPro" id="IPR054530">
    <property type="entry name" value="TcaA_4th"/>
</dbReference>
<keyword evidence="1" id="KW-0812">Transmembrane</keyword>
<dbReference type="RefSeq" id="WP_125073728.1">
    <property type="nucleotide sequence ID" value="NZ_CP053792.1"/>
</dbReference>
<feature type="domain" description="TcaA 4th" evidence="2">
    <location>
        <begin position="197"/>
        <end position="269"/>
    </location>
</feature>
<accession>A0A3P5XM65</accession>
<evidence type="ECO:0000313" key="4">
    <source>
        <dbReference type="Proteomes" id="UP000280759"/>
    </source>
</evidence>
<dbReference type="EMBL" id="UXEP01000003">
    <property type="protein sequence ID" value="VDC41785.1"/>
    <property type="molecule type" value="Genomic_DNA"/>
</dbReference>
<dbReference type="Proteomes" id="UP000280759">
    <property type="component" value="Unassembled WGS sequence"/>
</dbReference>
<evidence type="ECO:0000313" key="3">
    <source>
        <dbReference type="EMBL" id="VDC41785.1"/>
    </source>
</evidence>
<proteinExistence type="predicted"/>
<protein>
    <recommendedName>
        <fullName evidence="2">TcaA 4th domain-containing protein</fullName>
    </recommendedName>
</protein>